<keyword evidence="2" id="KW-1185">Reference proteome</keyword>
<reference evidence="1 2" key="1">
    <citation type="submission" date="2016-10" db="EMBL/GenBank/DDBJ databases">
        <authorList>
            <person name="de Groot N.N."/>
        </authorList>
    </citation>
    <scope>NUCLEOTIDE SEQUENCE [LARGE SCALE GENOMIC DNA]</scope>
    <source>
        <strain evidence="1 2">DSM 19981</strain>
    </source>
</reference>
<evidence type="ECO:0000313" key="2">
    <source>
        <dbReference type="Proteomes" id="UP000199473"/>
    </source>
</evidence>
<name>A0A1I4F2J6_9PROT</name>
<accession>A0A1I4F2J6</accession>
<dbReference type="RefSeq" id="WP_092963238.1">
    <property type="nucleotide sequence ID" value="NZ_FOSQ01000021.1"/>
</dbReference>
<dbReference type="OrthoDB" id="9802857at2"/>
<dbReference type="InterPro" id="IPR052567">
    <property type="entry name" value="OP_Dioxygenase"/>
</dbReference>
<evidence type="ECO:0008006" key="3">
    <source>
        <dbReference type="Google" id="ProtNLM"/>
    </source>
</evidence>
<gene>
    <name evidence="1" type="ORF">SAMN02745775_12148</name>
</gene>
<sequence length="203" mass="22958">MEEGRTPLLKPDFRYVEAPRLDAFRREDWQLLGRQRRIFDAEHQAAHALRLLEATAGDPAFGYQVNNYRHSIQAATAAMQDGRDEEYVVVTLFHDVGFTVCPGSHGAFAAAMLSPYVSDASRWILERHQIFQSHHCHDHPDEAVDPDGRERWRGHPHFAATAEFVERYDITTIAAGLPEAPLAVFAPMVRRVLARPPRLIAPA</sequence>
<organism evidence="1 2">
    <name type="scientific">Falsiroseomonas stagni DSM 19981</name>
    <dbReference type="NCBI Taxonomy" id="1123062"/>
    <lineage>
        <taxon>Bacteria</taxon>
        <taxon>Pseudomonadati</taxon>
        <taxon>Pseudomonadota</taxon>
        <taxon>Alphaproteobacteria</taxon>
        <taxon>Acetobacterales</taxon>
        <taxon>Roseomonadaceae</taxon>
        <taxon>Falsiroseomonas</taxon>
    </lineage>
</organism>
<protein>
    <recommendedName>
        <fullName evidence="3">HD domain-containing protein</fullName>
    </recommendedName>
</protein>
<dbReference type="PANTHER" id="PTHR40202:SF1">
    <property type="entry name" value="HD DOMAIN-CONTAINING PROTEIN"/>
    <property type="match status" value="1"/>
</dbReference>
<dbReference type="EMBL" id="FOSQ01000021">
    <property type="protein sequence ID" value="SFL11550.1"/>
    <property type="molecule type" value="Genomic_DNA"/>
</dbReference>
<proteinExistence type="predicted"/>
<dbReference type="SUPFAM" id="SSF109604">
    <property type="entry name" value="HD-domain/PDEase-like"/>
    <property type="match status" value="1"/>
</dbReference>
<evidence type="ECO:0000313" key="1">
    <source>
        <dbReference type="EMBL" id="SFL11550.1"/>
    </source>
</evidence>
<dbReference type="Proteomes" id="UP000199473">
    <property type="component" value="Unassembled WGS sequence"/>
</dbReference>
<dbReference type="PANTHER" id="PTHR40202">
    <property type="match status" value="1"/>
</dbReference>
<dbReference type="AlphaFoldDB" id="A0A1I4F2J6"/>
<dbReference type="Gene3D" id="1.10.3210.10">
    <property type="entry name" value="Hypothetical protein af1432"/>
    <property type="match status" value="1"/>
</dbReference>
<dbReference type="STRING" id="1123062.SAMN02745775_12148"/>